<feature type="transmembrane region" description="Helical" evidence="1">
    <location>
        <begin position="158"/>
        <end position="175"/>
    </location>
</feature>
<evidence type="ECO:0000313" key="2">
    <source>
        <dbReference type="EMBL" id="AUI69281.1"/>
    </source>
</evidence>
<keyword evidence="1" id="KW-0472">Membrane</keyword>
<dbReference type="RefSeq" id="WP_062153356.1">
    <property type="nucleotide sequence ID" value="NZ_CP012373.2"/>
</dbReference>
<dbReference type="OrthoDB" id="8150723at2"/>
<feature type="transmembrane region" description="Helical" evidence="1">
    <location>
        <begin position="134"/>
        <end position="151"/>
    </location>
</feature>
<feature type="transmembrane region" description="Helical" evidence="1">
    <location>
        <begin position="340"/>
        <end position="361"/>
    </location>
</feature>
<feature type="transmembrane region" description="Helical" evidence="1">
    <location>
        <begin position="278"/>
        <end position="299"/>
    </location>
</feature>
<gene>
    <name evidence="2" type="ORF">BLE401_11630</name>
</gene>
<feature type="transmembrane region" description="Helical" evidence="1">
    <location>
        <begin position="110"/>
        <end position="128"/>
    </location>
</feature>
<feature type="transmembrane region" description="Helical" evidence="1">
    <location>
        <begin position="311"/>
        <end position="334"/>
    </location>
</feature>
<feature type="transmembrane region" description="Helical" evidence="1">
    <location>
        <begin position="187"/>
        <end position="209"/>
    </location>
</feature>
<organism evidence="2 3">
    <name type="scientific">Beggiatoa leptomitoformis</name>
    <dbReference type="NCBI Taxonomy" id="288004"/>
    <lineage>
        <taxon>Bacteria</taxon>
        <taxon>Pseudomonadati</taxon>
        <taxon>Pseudomonadota</taxon>
        <taxon>Gammaproteobacteria</taxon>
        <taxon>Thiotrichales</taxon>
        <taxon>Thiotrichaceae</taxon>
        <taxon>Beggiatoa</taxon>
    </lineage>
</organism>
<dbReference type="EMBL" id="CP018889">
    <property type="protein sequence ID" value="AUI69281.1"/>
    <property type="molecule type" value="Genomic_DNA"/>
</dbReference>
<accession>A0A2N9YFH4</accession>
<feature type="transmembrane region" description="Helical" evidence="1">
    <location>
        <begin position="368"/>
        <end position="393"/>
    </location>
</feature>
<keyword evidence="1" id="KW-0812">Transmembrane</keyword>
<protein>
    <recommendedName>
        <fullName evidence="4">Glycosyltransferase RgtA/B/C/D-like domain-containing protein</fullName>
    </recommendedName>
</protein>
<name>A0A2N9YFH4_9GAMM</name>
<dbReference type="KEGG" id="blep:AL038_12635"/>
<evidence type="ECO:0000313" key="3">
    <source>
        <dbReference type="Proteomes" id="UP000234271"/>
    </source>
</evidence>
<dbReference type="AlphaFoldDB" id="A0A2N9YFH4"/>
<proteinExistence type="predicted"/>
<evidence type="ECO:0008006" key="4">
    <source>
        <dbReference type="Google" id="ProtNLM"/>
    </source>
</evidence>
<feature type="transmembrane region" description="Helical" evidence="1">
    <location>
        <begin position="221"/>
        <end position="245"/>
    </location>
</feature>
<keyword evidence="3" id="KW-1185">Reference proteome</keyword>
<sequence length="504" mass="57593">MQYTSFISKNGKILIIIFVLISIFTVRILYSNTPYTNHPDEEIVLGIVNNMIENNEFDTNWKHAPLSPAFQYDQYNFSAYHYASYLFFTAIKFLATTFSFTLSNIEIHRLFSALLGLWAGVVLAWIAWKQLGSFRVTFIVLLLYLVAPLLIQDSHYARAESFMTFLSLLVLSFSLQEKNIRYTLASGFIIGILTACKFIMLLMLVLPILQILRHEKTLKSFSLSHLIIIVFACLMGIFIGMPYAFFHIEAYLNGVQYLQNQYATPIPPYGVIEGKSTAFVILTYFYTTFGLAIWLTAVMGIYKLFTTKNSYLLTVLITPVLLFFTLFSLQLVFFERSFSHLVPFVLLLSAIGTDFVINLLQDYTQNKILILTGTISLLVLLLFIPATITYRLLFIEMSGARKQAIAPLEQYLLTQYATLDKLSLLLIDSNSLQTIAQVMATKPIILLRVEDFLDDFTAKNLKQLQRDYTVETIGKAESSFPDIISCSLHTYHSPRIHYLLVSKH</sequence>
<dbReference type="Proteomes" id="UP000234271">
    <property type="component" value="Chromosome"/>
</dbReference>
<feature type="transmembrane region" description="Helical" evidence="1">
    <location>
        <begin position="12"/>
        <end position="30"/>
    </location>
</feature>
<reference evidence="3" key="1">
    <citation type="submission" date="2016-12" db="EMBL/GenBank/DDBJ databases">
        <title>Complete Genome Sequence of Beggiatoa leptomitiformis D-401.</title>
        <authorList>
            <person name="Fomenkov A."/>
            <person name="Vincze T."/>
            <person name="Grabovich M."/>
            <person name="Anton B.P."/>
            <person name="Dubinina G."/>
            <person name="Orlova M."/>
            <person name="Belousova E."/>
            <person name="Roberts R.J."/>
        </authorList>
    </citation>
    <scope>NUCLEOTIDE SEQUENCE [LARGE SCALE GENOMIC DNA]</scope>
    <source>
        <strain evidence="3">D-401</strain>
    </source>
</reference>
<evidence type="ECO:0000256" key="1">
    <source>
        <dbReference type="SAM" id="Phobius"/>
    </source>
</evidence>
<feature type="transmembrane region" description="Helical" evidence="1">
    <location>
        <begin position="82"/>
        <end position="103"/>
    </location>
</feature>
<keyword evidence="1" id="KW-1133">Transmembrane helix</keyword>